<feature type="signal peptide" evidence="1">
    <location>
        <begin position="1"/>
        <end position="18"/>
    </location>
</feature>
<feature type="chain" id="PRO_5020472437" evidence="1">
    <location>
        <begin position="19"/>
        <end position="181"/>
    </location>
</feature>
<dbReference type="OrthoDB" id="552202at2"/>
<keyword evidence="1" id="KW-0732">Signal</keyword>
<evidence type="ECO:0000313" key="3">
    <source>
        <dbReference type="EMBL" id="RYU84322.1"/>
    </source>
</evidence>
<name>A0A4Q5LJX0_9BACT</name>
<organism evidence="3 4">
    <name type="scientific">Hymenobacter persicinus</name>
    <dbReference type="NCBI Taxonomy" id="2025506"/>
    <lineage>
        <taxon>Bacteria</taxon>
        <taxon>Pseudomonadati</taxon>
        <taxon>Bacteroidota</taxon>
        <taxon>Cytophagia</taxon>
        <taxon>Cytophagales</taxon>
        <taxon>Hymenobacteraceae</taxon>
        <taxon>Hymenobacter</taxon>
    </lineage>
</organism>
<dbReference type="PROSITE" id="PS51742">
    <property type="entry name" value="PPC"/>
    <property type="match status" value="1"/>
</dbReference>
<evidence type="ECO:0000256" key="1">
    <source>
        <dbReference type="SAM" id="SignalP"/>
    </source>
</evidence>
<evidence type="ECO:0000259" key="2">
    <source>
        <dbReference type="PROSITE" id="PS51742"/>
    </source>
</evidence>
<dbReference type="PANTHER" id="PTHR34988">
    <property type="entry name" value="PROTEIN, PUTATIVE-RELATED"/>
    <property type="match status" value="1"/>
</dbReference>
<dbReference type="EMBL" id="SEWE01000002">
    <property type="protein sequence ID" value="RYU84322.1"/>
    <property type="molecule type" value="Genomic_DNA"/>
</dbReference>
<keyword evidence="3" id="KW-0238">DNA-binding</keyword>
<reference evidence="3 4" key="1">
    <citation type="submission" date="2019-02" db="EMBL/GenBank/DDBJ databases">
        <title>Bacterial novel species isolated from soil.</title>
        <authorList>
            <person name="Jung H.-Y."/>
        </authorList>
    </citation>
    <scope>NUCLEOTIDE SEQUENCE [LARGE SCALE GENOMIC DNA]</scope>
    <source>
        <strain evidence="3 4">1-3-3-3</strain>
    </source>
</reference>
<dbReference type="Pfam" id="PF03479">
    <property type="entry name" value="PCC"/>
    <property type="match status" value="1"/>
</dbReference>
<dbReference type="CDD" id="cd11378">
    <property type="entry name" value="DUF296"/>
    <property type="match status" value="1"/>
</dbReference>
<dbReference type="InterPro" id="IPR005175">
    <property type="entry name" value="PPC_dom"/>
</dbReference>
<dbReference type="Gene3D" id="3.30.1330.80">
    <property type="entry name" value="Hypothetical protein, similar to alpha- acetolactate decarboxylase, domain 2"/>
    <property type="match status" value="1"/>
</dbReference>
<sequence>MRCLWLLMLCLSASAARAQQTASAMSTSSAAPTAHASIMRTYALRLRPGDDLRQQLQAFTEQHQIRAGALVTSVGSLTTTTLRLANQPGPTVYRGHFEIVSLVGTLSTNGSHLHLSVADSTGRTLGGHLLDGCIVYTTVELVIGVLDELDFRRETDPVSTYKELSIYPRPATPTRSSKPKK</sequence>
<dbReference type="GO" id="GO:0003677">
    <property type="term" value="F:DNA binding"/>
    <property type="evidence" value="ECO:0007669"/>
    <property type="project" value="UniProtKB-KW"/>
</dbReference>
<evidence type="ECO:0000313" key="4">
    <source>
        <dbReference type="Proteomes" id="UP000294155"/>
    </source>
</evidence>
<keyword evidence="4" id="KW-1185">Reference proteome</keyword>
<feature type="domain" description="PPC" evidence="2">
    <location>
        <begin position="36"/>
        <end position="167"/>
    </location>
</feature>
<dbReference type="Proteomes" id="UP000294155">
    <property type="component" value="Unassembled WGS sequence"/>
</dbReference>
<proteinExistence type="predicted"/>
<gene>
    <name evidence="3" type="ORF">EWM57_01110</name>
</gene>
<dbReference type="SUPFAM" id="SSF117856">
    <property type="entry name" value="AF0104/ALDC/Ptd012-like"/>
    <property type="match status" value="1"/>
</dbReference>
<accession>A0A4Q5LJX0</accession>
<dbReference type="AlphaFoldDB" id="A0A4Q5LJX0"/>
<protein>
    <submittedName>
        <fullName evidence="3">DNA-binding protein</fullName>
    </submittedName>
</protein>
<comment type="caution">
    <text evidence="3">The sequence shown here is derived from an EMBL/GenBank/DDBJ whole genome shotgun (WGS) entry which is preliminary data.</text>
</comment>
<dbReference type="PANTHER" id="PTHR34988:SF1">
    <property type="entry name" value="DNA-BINDING PROTEIN"/>
    <property type="match status" value="1"/>
</dbReference>